<keyword evidence="2" id="KW-1185">Reference proteome</keyword>
<evidence type="ECO:0000313" key="2">
    <source>
        <dbReference type="Proteomes" id="UP001454086"/>
    </source>
</evidence>
<dbReference type="EMBL" id="JBBMFM010000202">
    <property type="protein sequence ID" value="MEQ2428634.1"/>
    <property type="molecule type" value="Genomic_DNA"/>
</dbReference>
<gene>
    <name evidence="1" type="ORF">WMQ36_27115</name>
</gene>
<evidence type="ECO:0000313" key="1">
    <source>
        <dbReference type="EMBL" id="MEQ2428634.1"/>
    </source>
</evidence>
<comment type="caution">
    <text evidence="1">The sequence shown here is derived from an EMBL/GenBank/DDBJ whole genome shotgun (WGS) entry which is preliminary data.</text>
</comment>
<protein>
    <submittedName>
        <fullName evidence="1">Uncharacterized protein</fullName>
    </submittedName>
</protein>
<reference evidence="1 2" key="1">
    <citation type="submission" date="2024-03" db="EMBL/GenBank/DDBJ databases">
        <title>Human intestinal bacterial collection.</title>
        <authorList>
            <person name="Pauvert C."/>
            <person name="Hitch T.C.A."/>
            <person name="Clavel T."/>
        </authorList>
    </citation>
    <scope>NUCLEOTIDE SEQUENCE [LARGE SCALE GENOMIC DNA]</scope>
    <source>
        <strain evidence="1 2">CLA-SR-H021</strain>
    </source>
</reference>
<name>A0ABV1DE44_9FIRM</name>
<accession>A0ABV1DE44</accession>
<organism evidence="1 2">
    <name type="scientific">Enterocloster hominis</name>
    <name type="common">ex Hitch et al. 2024</name>
    <dbReference type="NCBI Taxonomy" id="1917870"/>
    <lineage>
        <taxon>Bacteria</taxon>
        <taxon>Bacillati</taxon>
        <taxon>Bacillota</taxon>
        <taxon>Clostridia</taxon>
        <taxon>Lachnospirales</taxon>
        <taxon>Lachnospiraceae</taxon>
        <taxon>Enterocloster</taxon>
    </lineage>
</organism>
<sequence>MILYRPVGTKELELIKKSNYRSFPPRLPEQPIFYPVLNEQYATEIASGWNVKYNDDHKGYVTKFEVDDSYCGQFEVHQVGAHIIRKYGSLQIN</sequence>
<dbReference type="Proteomes" id="UP001454086">
    <property type="component" value="Unassembled WGS sequence"/>
</dbReference>
<proteinExistence type="predicted"/>